<dbReference type="InterPro" id="IPR045700">
    <property type="entry name" value="Rab3GAP1"/>
</dbReference>
<evidence type="ECO:0000256" key="9">
    <source>
        <dbReference type="ARBA" id="ARBA00023034"/>
    </source>
</evidence>
<feature type="domain" description="Rab3GAP catalytic subunit C-terminal" evidence="13">
    <location>
        <begin position="781"/>
        <end position="923"/>
    </location>
</feature>
<dbReference type="InterPro" id="IPR045698">
    <property type="entry name" value="Rab3GAP1_C"/>
</dbReference>
<dbReference type="FunCoup" id="H2MIZ1">
    <property type="interactions" value="531"/>
</dbReference>
<reference evidence="14" key="3">
    <citation type="submission" date="2025-09" db="UniProtKB">
        <authorList>
            <consortium name="Ensembl"/>
        </authorList>
    </citation>
    <scope>IDENTIFICATION</scope>
    <source>
        <strain evidence="14">Hd-rR</strain>
    </source>
</reference>
<dbReference type="InterPro" id="IPR026147">
    <property type="entry name" value="Rab3GAP1_conserved"/>
</dbReference>
<evidence type="ECO:0000313" key="15">
    <source>
        <dbReference type="Proteomes" id="UP000001038"/>
    </source>
</evidence>
<dbReference type="STRING" id="8090.ENSORLP00000018624"/>
<dbReference type="GO" id="GO:2000786">
    <property type="term" value="P:positive regulation of autophagosome assembly"/>
    <property type="evidence" value="ECO:0000318"/>
    <property type="project" value="GO_Central"/>
</dbReference>
<dbReference type="AlphaFoldDB" id="H2MIZ1"/>
<sequence length="923" mass="104028">VLSVFQHEADVFEITDFTTASEWERFVSRVEEVLNDWKLTDSSVDRSAPQKGDFTTGSWEEESKEIHFADFKFLITHYLLKKESKNNEEQDKQAEDALPAAMQDLLCMQNDFPPRAHCLVRWYGLQEFVVITPATNSEAIISESKCNLLLSSVSISLSNSGCQVPVFVQIQQKWRRIYAGECQGPGVRTDFEIVHLRRVPSQYNHLSGLLDIFKSKIGCNMLPLPPVDIAIRFTYVLQDWQQYSWPQQPPDFDALLGGEVGGVEIGKLPFGACEESISELHLAATWPHVTEGIVVDNDVYSDLDPLQAPHWSVRVRMAENPQCLLGEYLTEFFRLCCRKESVEDVLGIGLTDEEGRETGDISSALSKLTEPAAAVPISRLSVSSMVHSARKRIHRRRHIHESPLSNEILNSILLVSLTKVEAFPPSERWSLFLQLKSAPPDSLTYRLALCVFLVNYSYGGLAGVAHLWQEFVLELRYRWENTCLVYGFMLIFVAYAAFLIPCNLNIHSLLVVTGQMLNCCIERRRARDEARKAQEATKQSKEAESELSAKETSQGKSWESWSDSEEEFYECLSEQGEDGPQTEAGQNGASRAEGRLHPYNNLTLLHSSEPLYVPVTQEPAPMTEDQLEEQSEVLAKLGTTAEGTHLRARMQSACLLSDMESFKAANPGCVLEDFVRWYSPRDYVMEEVVDEKGNKVTRGELSTRMKIAGNMWVEAWETARVTPARRQKRLFDDTKEAEKVLHYFAMQKPGDVACHLFSCVIHAALLKLNPAVRKSRFFGNKRNRICSQLAGMETAIAQARSLKAKFTFNNEDQSEATELKKFVSSLLEEPEVEVTGAGQGPAGRIIHRLFVNAQQAALLPLPDEDVGGDKKDFPPPAGREILLRTCVPRPAPYSRSLPQRLFCVLMREEFRLAGAFSSDTSFF</sequence>
<evidence type="ECO:0000256" key="3">
    <source>
        <dbReference type="ARBA" id="ARBA00004496"/>
    </source>
</evidence>
<evidence type="ECO:0000256" key="4">
    <source>
        <dbReference type="ARBA" id="ARBA00008856"/>
    </source>
</evidence>
<evidence type="ECO:0000256" key="1">
    <source>
        <dbReference type="ARBA" id="ARBA00004222"/>
    </source>
</evidence>
<evidence type="ECO:0000256" key="8">
    <source>
        <dbReference type="ARBA" id="ARBA00022824"/>
    </source>
</evidence>
<keyword evidence="8" id="KW-0256">Endoplasmic reticulum</keyword>
<evidence type="ECO:0000259" key="13">
    <source>
        <dbReference type="Pfam" id="PF19533"/>
    </source>
</evidence>
<dbReference type="Pfam" id="PF13890">
    <property type="entry name" value="Rab3-GTPase_cat"/>
    <property type="match status" value="1"/>
</dbReference>
<dbReference type="eggNOG" id="KOG2390">
    <property type="taxonomic scope" value="Eukaryota"/>
</dbReference>
<keyword evidence="6" id="KW-0343">GTPase activation</keyword>
<gene>
    <name evidence="14" type="primary">RAB3GAP1</name>
    <name evidence="14" type="synonym">rab3gap1</name>
</gene>
<dbReference type="PANTHER" id="PTHR21422">
    <property type="entry name" value="RAB3 GTPASE-ACTIVATING PROTEIN CATALYTIC SUBUNIT"/>
    <property type="match status" value="1"/>
</dbReference>
<organism evidence="14 15">
    <name type="scientific">Oryzias latipes</name>
    <name type="common">Japanese rice fish</name>
    <name type="synonym">Japanese killifish</name>
    <dbReference type="NCBI Taxonomy" id="8090"/>
    <lineage>
        <taxon>Eukaryota</taxon>
        <taxon>Metazoa</taxon>
        <taxon>Chordata</taxon>
        <taxon>Craniata</taxon>
        <taxon>Vertebrata</taxon>
        <taxon>Euteleostomi</taxon>
        <taxon>Actinopterygii</taxon>
        <taxon>Neopterygii</taxon>
        <taxon>Teleostei</taxon>
        <taxon>Neoteleostei</taxon>
        <taxon>Acanthomorphata</taxon>
        <taxon>Ovalentaria</taxon>
        <taxon>Atherinomorphae</taxon>
        <taxon>Beloniformes</taxon>
        <taxon>Adrianichthyidae</taxon>
        <taxon>Oryziinae</taxon>
        <taxon>Oryzias</taxon>
    </lineage>
</organism>
<evidence type="ECO:0000256" key="5">
    <source>
        <dbReference type="ARBA" id="ARBA00015817"/>
    </source>
</evidence>
<feature type="transmembrane region" description="Helical" evidence="11">
    <location>
        <begin position="443"/>
        <end position="467"/>
    </location>
</feature>
<reference evidence="14" key="2">
    <citation type="submission" date="2025-08" db="UniProtKB">
        <authorList>
            <consortium name="Ensembl"/>
        </authorList>
    </citation>
    <scope>IDENTIFICATION</scope>
    <source>
        <strain evidence="14">Hd-rR</strain>
    </source>
</reference>
<dbReference type="GO" id="GO:0005794">
    <property type="term" value="C:Golgi apparatus"/>
    <property type="evidence" value="ECO:0007669"/>
    <property type="project" value="UniProtKB-SubCell"/>
</dbReference>
<feature type="domain" description="Rab3GAP catalytic subunit conserved" evidence="12">
    <location>
        <begin position="590"/>
        <end position="744"/>
    </location>
</feature>
<evidence type="ECO:0000256" key="11">
    <source>
        <dbReference type="SAM" id="Phobius"/>
    </source>
</evidence>
<feature type="region of interest" description="Disordered" evidence="10">
    <location>
        <begin position="531"/>
        <end position="594"/>
    </location>
</feature>
<keyword evidence="9" id="KW-0333">Golgi apparatus</keyword>
<feature type="compositionally biased region" description="Basic and acidic residues" evidence="10">
    <location>
        <begin position="531"/>
        <end position="549"/>
    </location>
</feature>
<protein>
    <recommendedName>
        <fullName evidence="5">Rab3 GTPase-activating protein catalytic subunit</fullName>
    </recommendedName>
</protein>
<evidence type="ECO:0000313" key="14">
    <source>
        <dbReference type="Ensembl" id="ENSORLP00000018624.2"/>
    </source>
</evidence>
<dbReference type="Ensembl" id="ENSORLT00000018625.2">
    <property type="protein sequence ID" value="ENSORLP00000018624.2"/>
    <property type="gene ID" value="ENSORLG00000014852.2"/>
</dbReference>
<dbReference type="Proteomes" id="UP000001038">
    <property type="component" value="Chromosome 19"/>
</dbReference>
<keyword evidence="11" id="KW-1133">Transmembrane helix</keyword>
<keyword evidence="11" id="KW-0472">Membrane</keyword>
<reference evidence="14 15" key="1">
    <citation type="journal article" date="2007" name="Nature">
        <title>The medaka draft genome and insights into vertebrate genome evolution.</title>
        <authorList>
            <person name="Kasahara M."/>
            <person name="Naruse K."/>
            <person name="Sasaki S."/>
            <person name="Nakatani Y."/>
            <person name="Qu W."/>
            <person name="Ahsan B."/>
            <person name="Yamada T."/>
            <person name="Nagayasu Y."/>
            <person name="Doi K."/>
            <person name="Kasai Y."/>
            <person name="Jindo T."/>
            <person name="Kobayashi D."/>
            <person name="Shimada A."/>
            <person name="Toyoda A."/>
            <person name="Kuroki Y."/>
            <person name="Fujiyama A."/>
            <person name="Sasaki T."/>
            <person name="Shimizu A."/>
            <person name="Asakawa S."/>
            <person name="Shimizu N."/>
            <person name="Hashimoto S."/>
            <person name="Yang J."/>
            <person name="Lee Y."/>
            <person name="Matsushima K."/>
            <person name="Sugano S."/>
            <person name="Sakaizumi M."/>
            <person name="Narita T."/>
            <person name="Ohishi K."/>
            <person name="Haga S."/>
            <person name="Ohta F."/>
            <person name="Nomoto H."/>
            <person name="Nogata K."/>
            <person name="Morishita T."/>
            <person name="Endo T."/>
            <person name="Shin-I T."/>
            <person name="Takeda H."/>
            <person name="Morishita S."/>
            <person name="Kohara Y."/>
        </authorList>
    </citation>
    <scope>NUCLEOTIDE SEQUENCE [LARGE SCALE GENOMIC DNA]</scope>
    <source>
        <strain evidence="14 15">Hd-rR</strain>
    </source>
</reference>
<dbReference type="GeneTree" id="ENSGT00390000006705"/>
<dbReference type="Bgee" id="ENSORLG00000014852">
    <property type="expression patterns" value="Expressed in intestine and 15 other cell types or tissues"/>
</dbReference>
<dbReference type="HOGENOM" id="CLU_012561_1_0_1"/>
<evidence type="ECO:0000256" key="7">
    <source>
        <dbReference type="ARBA" id="ARBA00022490"/>
    </source>
</evidence>
<evidence type="ECO:0000256" key="6">
    <source>
        <dbReference type="ARBA" id="ARBA00022468"/>
    </source>
</evidence>
<dbReference type="PANTHER" id="PTHR21422:SF9">
    <property type="entry name" value="RAB3 GTPASE-ACTIVATING PROTEIN CATALYTIC SUBUNIT"/>
    <property type="match status" value="1"/>
</dbReference>
<dbReference type="Pfam" id="PF19533">
    <property type="entry name" value="Rab3-GAP_cat_C"/>
    <property type="match status" value="1"/>
</dbReference>
<evidence type="ECO:0000259" key="12">
    <source>
        <dbReference type="Pfam" id="PF13890"/>
    </source>
</evidence>
<dbReference type="InParanoid" id="H2MIZ1"/>
<keyword evidence="11" id="KW-0812">Transmembrane</keyword>
<evidence type="ECO:0000256" key="10">
    <source>
        <dbReference type="SAM" id="MobiDB-lite"/>
    </source>
</evidence>
<comment type="similarity">
    <text evidence="4">Belongs to the Rab3-GAP catalytic subunit family.</text>
</comment>
<comment type="subcellular location">
    <subcellularLocation>
        <location evidence="3">Cytoplasm</location>
    </subcellularLocation>
    <subcellularLocation>
        <location evidence="2">Endoplasmic reticulum</location>
    </subcellularLocation>
    <subcellularLocation>
        <location evidence="1">Golgi apparatus</location>
        <location evidence="1">cis-Golgi network</location>
    </subcellularLocation>
</comment>
<keyword evidence="7" id="KW-0963">Cytoplasm</keyword>
<name>H2MIZ1_ORYLA</name>
<evidence type="ECO:0000256" key="2">
    <source>
        <dbReference type="ARBA" id="ARBA00004240"/>
    </source>
</evidence>
<keyword evidence="15" id="KW-1185">Reference proteome</keyword>
<dbReference type="GO" id="GO:0005783">
    <property type="term" value="C:endoplasmic reticulum"/>
    <property type="evidence" value="ECO:0007669"/>
    <property type="project" value="UniProtKB-SubCell"/>
</dbReference>
<accession>H2MIZ1</accession>
<feature type="transmembrane region" description="Helical" evidence="11">
    <location>
        <begin position="479"/>
        <end position="500"/>
    </location>
</feature>
<proteinExistence type="inferred from homology"/>
<dbReference type="GO" id="GO:0005096">
    <property type="term" value="F:GTPase activator activity"/>
    <property type="evidence" value="ECO:0000318"/>
    <property type="project" value="GO_Central"/>
</dbReference>
<dbReference type="GO" id="GO:0007420">
    <property type="term" value="P:brain development"/>
    <property type="evidence" value="ECO:0000318"/>
    <property type="project" value="GO_Central"/>
</dbReference>